<keyword evidence="2" id="KW-1185">Reference proteome</keyword>
<accession>A0ABW4AYP4</accession>
<reference evidence="2" key="1">
    <citation type="journal article" date="2019" name="Int. J. Syst. Evol. Microbiol.">
        <title>The Global Catalogue of Microorganisms (GCM) 10K type strain sequencing project: providing services to taxonomists for standard genome sequencing and annotation.</title>
        <authorList>
            <consortium name="The Broad Institute Genomics Platform"/>
            <consortium name="The Broad Institute Genome Sequencing Center for Infectious Disease"/>
            <person name="Wu L."/>
            <person name="Ma J."/>
        </authorList>
    </citation>
    <scope>NUCLEOTIDE SEQUENCE [LARGE SCALE GENOMIC DNA]</scope>
    <source>
        <strain evidence="2">JCM 30774</strain>
    </source>
</reference>
<evidence type="ECO:0000313" key="2">
    <source>
        <dbReference type="Proteomes" id="UP001597059"/>
    </source>
</evidence>
<sequence length="57" mass="6273">MSLNDAPDHIKLAVDLIALLEENQIPDDTAIKALQIVLRDFQQKQTTAESDHASTAD</sequence>
<proteinExistence type="predicted"/>
<comment type="caution">
    <text evidence="1">The sequence shown here is derived from an EMBL/GenBank/DDBJ whole genome shotgun (WGS) entry which is preliminary data.</text>
</comment>
<dbReference type="NCBIfam" id="NF008266">
    <property type="entry name" value="PRK11038.1"/>
    <property type="match status" value="1"/>
</dbReference>
<dbReference type="RefSeq" id="WP_377365141.1">
    <property type="nucleotide sequence ID" value="NZ_JBHTMN010000004.1"/>
</dbReference>
<dbReference type="Proteomes" id="UP001597059">
    <property type="component" value="Unassembled WGS sequence"/>
</dbReference>
<dbReference type="EMBL" id="JBHTMN010000004">
    <property type="protein sequence ID" value="MFD1382290.1"/>
    <property type="molecule type" value="Genomic_DNA"/>
</dbReference>
<dbReference type="Pfam" id="PF10689">
    <property type="entry name" value="DUF2496"/>
    <property type="match status" value="1"/>
</dbReference>
<evidence type="ECO:0000313" key="1">
    <source>
        <dbReference type="EMBL" id="MFD1382290.1"/>
    </source>
</evidence>
<name>A0ABW4AYP4_9GAMM</name>
<organism evidence="1 2">
    <name type="scientific">Rhodanobacter aciditrophus</name>
    <dbReference type="NCBI Taxonomy" id="1623218"/>
    <lineage>
        <taxon>Bacteria</taxon>
        <taxon>Pseudomonadati</taxon>
        <taxon>Pseudomonadota</taxon>
        <taxon>Gammaproteobacteria</taxon>
        <taxon>Lysobacterales</taxon>
        <taxon>Rhodanobacteraceae</taxon>
        <taxon>Rhodanobacter</taxon>
    </lineage>
</organism>
<gene>
    <name evidence="1" type="primary">rsmS</name>
    <name evidence="1" type="ORF">ACFQ45_02855</name>
</gene>
<dbReference type="InterPro" id="IPR019630">
    <property type="entry name" value="DUF2496_YbaM-rel"/>
</dbReference>
<protein>
    <submittedName>
        <fullName evidence="1">Pleiotropic regulatory protein RsmS</fullName>
    </submittedName>
</protein>